<dbReference type="GO" id="GO:0003677">
    <property type="term" value="F:DNA binding"/>
    <property type="evidence" value="ECO:0007669"/>
    <property type="project" value="UniProtKB-KW"/>
</dbReference>
<evidence type="ECO:0000313" key="6">
    <source>
        <dbReference type="Proteomes" id="UP000565724"/>
    </source>
</evidence>
<evidence type="ECO:0000256" key="2">
    <source>
        <dbReference type="ARBA" id="ARBA00023125"/>
    </source>
</evidence>
<dbReference type="SUPFAM" id="SSF46785">
    <property type="entry name" value="Winged helix' DNA-binding domain"/>
    <property type="match status" value="1"/>
</dbReference>
<evidence type="ECO:0000256" key="1">
    <source>
        <dbReference type="ARBA" id="ARBA00023015"/>
    </source>
</evidence>
<reference evidence="5 6" key="1">
    <citation type="submission" date="2020-05" db="EMBL/GenBank/DDBJ databases">
        <title>Genome Sequencing of Type Strains.</title>
        <authorList>
            <person name="Lemaire J.F."/>
            <person name="Inderbitzin P."/>
            <person name="Gregorio O.A."/>
            <person name="Collins S.B."/>
            <person name="Wespe N."/>
            <person name="Knight-Connoni V."/>
        </authorList>
    </citation>
    <scope>NUCLEOTIDE SEQUENCE [LARGE SCALE GENOMIC DNA]</scope>
    <source>
        <strain evidence="5 6">ATCC 25174</strain>
    </source>
</reference>
<evidence type="ECO:0000259" key="4">
    <source>
        <dbReference type="PROSITE" id="PS50949"/>
    </source>
</evidence>
<keyword evidence="3" id="KW-0804">Transcription</keyword>
<dbReference type="Pfam" id="PF07702">
    <property type="entry name" value="UTRA"/>
    <property type="match status" value="1"/>
</dbReference>
<dbReference type="Gene3D" id="1.10.10.10">
    <property type="entry name" value="Winged helix-like DNA-binding domain superfamily/Winged helix DNA-binding domain"/>
    <property type="match status" value="1"/>
</dbReference>
<comment type="caution">
    <text evidence="5">The sequence shown here is derived from an EMBL/GenBank/DDBJ whole genome shotgun (WGS) entry which is preliminary data.</text>
</comment>
<keyword evidence="1" id="KW-0805">Transcription regulation</keyword>
<dbReference type="PROSITE" id="PS50949">
    <property type="entry name" value="HTH_GNTR"/>
    <property type="match status" value="1"/>
</dbReference>
<dbReference type="PRINTS" id="PR00035">
    <property type="entry name" value="HTHGNTR"/>
</dbReference>
<name>A0A7Y6DYE8_9CELL</name>
<gene>
    <name evidence="5" type="ORF">HP550_15080</name>
</gene>
<dbReference type="SMART" id="SM00866">
    <property type="entry name" value="UTRA"/>
    <property type="match status" value="1"/>
</dbReference>
<organism evidence="5 6">
    <name type="scientific">Cellulomonas humilata</name>
    <dbReference type="NCBI Taxonomy" id="144055"/>
    <lineage>
        <taxon>Bacteria</taxon>
        <taxon>Bacillati</taxon>
        <taxon>Actinomycetota</taxon>
        <taxon>Actinomycetes</taxon>
        <taxon>Micrococcales</taxon>
        <taxon>Cellulomonadaceae</taxon>
        <taxon>Cellulomonas</taxon>
    </lineage>
</organism>
<feature type="domain" description="HTH gntR-type" evidence="4">
    <location>
        <begin position="11"/>
        <end position="79"/>
    </location>
</feature>
<dbReference type="GO" id="GO:0003700">
    <property type="term" value="F:DNA-binding transcription factor activity"/>
    <property type="evidence" value="ECO:0007669"/>
    <property type="project" value="InterPro"/>
</dbReference>
<dbReference type="GO" id="GO:0045892">
    <property type="term" value="P:negative regulation of DNA-templated transcription"/>
    <property type="evidence" value="ECO:0007669"/>
    <property type="project" value="TreeGrafter"/>
</dbReference>
<evidence type="ECO:0000256" key="3">
    <source>
        <dbReference type="ARBA" id="ARBA00023163"/>
    </source>
</evidence>
<protein>
    <submittedName>
        <fullName evidence="5">GntR family transcriptional regulator</fullName>
    </submittedName>
</protein>
<dbReference type="Gene3D" id="3.40.1410.10">
    <property type="entry name" value="Chorismate lyase-like"/>
    <property type="match status" value="1"/>
</dbReference>
<evidence type="ECO:0000313" key="5">
    <source>
        <dbReference type="EMBL" id="NUU18578.1"/>
    </source>
</evidence>
<keyword evidence="6" id="KW-1185">Reference proteome</keyword>
<dbReference type="InterPro" id="IPR036390">
    <property type="entry name" value="WH_DNA-bd_sf"/>
</dbReference>
<dbReference type="InterPro" id="IPR050679">
    <property type="entry name" value="Bact_HTH_transcr_reg"/>
</dbReference>
<dbReference type="PANTHER" id="PTHR44846">
    <property type="entry name" value="MANNOSYL-D-GLYCERATE TRANSPORT/METABOLISM SYSTEM REPRESSOR MNGR-RELATED"/>
    <property type="match status" value="1"/>
</dbReference>
<dbReference type="Pfam" id="PF00392">
    <property type="entry name" value="GntR"/>
    <property type="match status" value="1"/>
</dbReference>
<sequence>MSEVLARESAVPLYAQLEQILHARITSGEWVPGQRIPSENELNRIYGLSRMTVRGVLTKLVGDGLLVRVPGKGTYVATPKISAVSPAYRGVREQLEALGYETSTRLVSLALETPSSGVRERLALGERDETYVIVRVRSVQGEPISLHRSYVPARLAPGLDQHDVVAGQLCVVLEERYGLPMKRVHEELEAVAVSTADAKHLGMRRGEPALQLQDVISDALARPFEYSSIVFRGDRMRLRFDYDR</sequence>
<dbReference type="CDD" id="cd07377">
    <property type="entry name" value="WHTH_GntR"/>
    <property type="match status" value="1"/>
</dbReference>
<dbReference type="FunFam" id="1.10.10.10:FF:000079">
    <property type="entry name" value="GntR family transcriptional regulator"/>
    <property type="match status" value="1"/>
</dbReference>
<dbReference type="InterPro" id="IPR011663">
    <property type="entry name" value="UTRA"/>
</dbReference>
<dbReference type="SMART" id="SM00345">
    <property type="entry name" value="HTH_GNTR"/>
    <property type="match status" value="1"/>
</dbReference>
<dbReference type="AlphaFoldDB" id="A0A7Y6DYE8"/>
<accession>A0A7Y6DYE8</accession>
<dbReference type="RefSeq" id="WP_175348511.1">
    <property type="nucleotide sequence ID" value="NZ_JABMCI010000068.1"/>
</dbReference>
<dbReference type="InterPro" id="IPR000524">
    <property type="entry name" value="Tscrpt_reg_HTH_GntR"/>
</dbReference>
<dbReference type="Proteomes" id="UP000565724">
    <property type="component" value="Unassembled WGS sequence"/>
</dbReference>
<dbReference type="PANTHER" id="PTHR44846:SF1">
    <property type="entry name" value="MANNOSYL-D-GLYCERATE TRANSPORT_METABOLISM SYSTEM REPRESSOR MNGR-RELATED"/>
    <property type="match status" value="1"/>
</dbReference>
<dbReference type="InterPro" id="IPR036388">
    <property type="entry name" value="WH-like_DNA-bd_sf"/>
</dbReference>
<proteinExistence type="predicted"/>
<dbReference type="SUPFAM" id="SSF64288">
    <property type="entry name" value="Chorismate lyase-like"/>
    <property type="match status" value="1"/>
</dbReference>
<dbReference type="EMBL" id="JABMCI010000068">
    <property type="protein sequence ID" value="NUU18578.1"/>
    <property type="molecule type" value="Genomic_DNA"/>
</dbReference>
<dbReference type="InterPro" id="IPR028978">
    <property type="entry name" value="Chorismate_lyase_/UTRA_dom_sf"/>
</dbReference>
<keyword evidence="2" id="KW-0238">DNA-binding</keyword>